<dbReference type="EMBL" id="JAODAN010000008">
    <property type="protein sequence ID" value="KAK1922549.1"/>
    <property type="molecule type" value="Genomic_DNA"/>
</dbReference>
<dbReference type="Gene3D" id="6.10.140.180">
    <property type="match status" value="1"/>
</dbReference>
<accession>A0AAD9CV03</accession>
<evidence type="ECO:0000313" key="3">
    <source>
        <dbReference type="Proteomes" id="UP001182556"/>
    </source>
</evidence>
<dbReference type="InterPro" id="IPR040608">
    <property type="entry name" value="Snf8/Vps36"/>
</dbReference>
<sequence length="259" mass="27965">MRKGAGISALSRHTTTTSSFTALSTTLSASSLTTLQNSLAAFRDSLTAFAIAHKDDIRRDPAFRHQFQKMCAAIGVDPLAGSVNRRPGSGLWAEMLGLSEMVYEISVQVVDVCVSTRSSNGGMIELADLTARVNRMRGLDRAGVVQGTVSQEDVLRAIDLLQPLHAGYTLVKNGHNTYVRSVPRELDLDQSTLLTIAAGLGGRLVPSRVKRMTGWNDVRTITALENSVMAEGMGWVDEQGNSGEREVWLIAAVSFDESV</sequence>
<dbReference type="AlphaFoldDB" id="A0AAD9CV03"/>
<organism evidence="2 3">
    <name type="scientific">Papiliotrema laurentii</name>
    <name type="common">Cryptococcus laurentii</name>
    <dbReference type="NCBI Taxonomy" id="5418"/>
    <lineage>
        <taxon>Eukaryota</taxon>
        <taxon>Fungi</taxon>
        <taxon>Dikarya</taxon>
        <taxon>Basidiomycota</taxon>
        <taxon>Agaricomycotina</taxon>
        <taxon>Tremellomycetes</taxon>
        <taxon>Tremellales</taxon>
        <taxon>Rhynchogastremaceae</taxon>
        <taxon>Papiliotrema</taxon>
    </lineage>
</organism>
<dbReference type="Pfam" id="PF04157">
    <property type="entry name" value="EAP30"/>
    <property type="match status" value="1"/>
</dbReference>
<dbReference type="PANTHER" id="PTHR12806:SF0">
    <property type="entry name" value="VACUOLAR-SORTING PROTEIN SNF8"/>
    <property type="match status" value="1"/>
</dbReference>
<name>A0AAD9CV03_PAPLA</name>
<dbReference type="InterPro" id="IPR036388">
    <property type="entry name" value="WH-like_DNA-bd_sf"/>
</dbReference>
<dbReference type="PANTHER" id="PTHR12806">
    <property type="entry name" value="EAP30 SUBUNIT OF ELL COMPLEX"/>
    <property type="match status" value="1"/>
</dbReference>
<comment type="caution">
    <text evidence="2">The sequence shown here is derived from an EMBL/GenBank/DDBJ whole genome shotgun (WGS) entry which is preliminary data.</text>
</comment>
<evidence type="ECO:0000256" key="1">
    <source>
        <dbReference type="ARBA" id="ARBA00009834"/>
    </source>
</evidence>
<proteinExistence type="inferred from homology"/>
<dbReference type="GO" id="GO:0000814">
    <property type="term" value="C:ESCRT II complex"/>
    <property type="evidence" value="ECO:0007669"/>
    <property type="project" value="InterPro"/>
</dbReference>
<dbReference type="GO" id="GO:0043328">
    <property type="term" value="P:protein transport to vacuole involved in ubiquitin-dependent protein catabolic process via the multivesicular body sorting pathway"/>
    <property type="evidence" value="ECO:0007669"/>
    <property type="project" value="TreeGrafter"/>
</dbReference>
<dbReference type="InterPro" id="IPR016689">
    <property type="entry name" value="ESCRT-2_cplx_Snf8"/>
</dbReference>
<reference evidence="2" key="1">
    <citation type="submission" date="2023-02" db="EMBL/GenBank/DDBJ databases">
        <title>Identification and recombinant expression of a fungal hydrolase from Papiliotrema laurentii that hydrolyzes apple cutin and clears colloidal polyester polyurethane.</title>
        <authorList>
            <consortium name="DOE Joint Genome Institute"/>
            <person name="Roman V.A."/>
            <person name="Bojanowski C."/>
            <person name="Crable B.R."/>
            <person name="Wagner D.N."/>
            <person name="Hung C.S."/>
            <person name="Nadeau L.J."/>
            <person name="Schratz L."/>
            <person name="Haridas S."/>
            <person name="Pangilinan J."/>
            <person name="Lipzen A."/>
            <person name="Na H."/>
            <person name="Yan M."/>
            <person name="Ng V."/>
            <person name="Grigoriev I.V."/>
            <person name="Spatafora J.W."/>
            <person name="Barlow D."/>
            <person name="Biffinger J."/>
            <person name="Kelley-Loughnane N."/>
            <person name="Varaljay V.A."/>
            <person name="Crookes-Goodson W.J."/>
        </authorList>
    </citation>
    <scope>NUCLEOTIDE SEQUENCE</scope>
    <source>
        <strain evidence="2">5307AH</strain>
    </source>
</reference>
<dbReference type="SUPFAM" id="SSF46785">
    <property type="entry name" value="Winged helix' DNA-binding domain"/>
    <property type="match status" value="1"/>
</dbReference>
<comment type="similarity">
    <text evidence="1">Belongs to the SNF8 family.</text>
</comment>
<dbReference type="InterPro" id="IPR036390">
    <property type="entry name" value="WH_DNA-bd_sf"/>
</dbReference>
<protein>
    <submittedName>
        <fullName evidence="2">Negative regulation of transcription by glucose-related protein</fullName>
    </submittedName>
</protein>
<dbReference type="Proteomes" id="UP001182556">
    <property type="component" value="Unassembled WGS sequence"/>
</dbReference>
<evidence type="ECO:0000313" key="2">
    <source>
        <dbReference type="EMBL" id="KAK1922549.1"/>
    </source>
</evidence>
<keyword evidence="3" id="KW-1185">Reference proteome</keyword>
<dbReference type="Gene3D" id="1.10.10.10">
    <property type="entry name" value="Winged helix-like DNA-binding domain superfamily/Winged helix DNA-binding domain"/>
    <property type="match status" value="2"/>
</dbReference>
<gene>
    <name evidence="2" type="ORF">DB88DRAFT_495495</name>
</gene>